<keyword evidence="4 7" id="KW-0238">DNA-binding</keyword>
<dbReference type="EMBL" id="BMJT01000002">
    <property type="protein sequence ID" value="GGG15465.1"/>
    <property type="molecule type" value="Genomic_DNA"/>
</dbReference>
<dbReference type="GO" id="GO:0006355">
    <property type="term" value="P:regulation of DNA-templated transcription"/>
    <property type="evidence" value="ECO:0007669"/>
    <property type="project" value="InterPro"/>
</dbReference>
<evidence type="ECO:0000259" key="8">
    <source>
        <dbReference type="PROSITE" id="PS50110"/>
    </source>
</evidence>
<dbReference type="InterPro" id="IPR001867">
    <property type="entry name" value="OmpR/PhoB-type_DNA-bd"/>
</dbReference>
<evidence type="ECO:0000256" key="1">
    <source>
        <dbReference type="ARBA" id="ARBA00022553"/>
    </source>
</evidence>
<dbReference type="RefSeq" id="WP_188613644.1">
    <property type="nucleotide sequence ID" value="NZ_BMJT01000002.1"/>
</dbReference>
<keyword evidence="1 6" id="KW-0597">Phosphoprotein</keyword>
<dbReference type="GO" id="GO:0032993">
    <property type="term" value="C:protein-DNA complex"/>
    <property type="evidence" value="ECO:0007669"/>
    <property type="project" value="TreeGrafter"/>
</dbReference>
<dbReference type="SUPFAM" id="SSF52172">
    <property type="entry name" value="CheY-like"/>
    <property type="match status" value="1"/>
</dbReference>
<dbReference type="SMART" id="SM00862">
    <property type="entry name" value="Trans_reg_C"/>
    <property type="match status" value="1"/>
</dbReference>
<dbReference type="CDD" id="cd00383">
    <property type="entry name" value="trans_reg_C"/>
    <property type="match status" value="1"/>
</dbReference>
<dbReference type="GO" id="GO:0005829">
    <property type="term" value="C:cytosol"/>
    <property type="evidence" value="ECO:0007669"/>
    <property type="project" value="TreeGrafter"/>
</dbReference>
<comment type="caution">
    <text evidence="10">The sequence shown here is derived from an EMBL/GenBank/DDBJ whole genome shotgun (WGS) entry which is preliminary data.</text>
</comment>
<evidence type="ECO:0000313" key="11">
    <source>
        <dbReference type="Proteomes" id="UP000616608"/>
    </source>
</evidence>
<dbReference type="GO" id="GO:0000156">
    <property type="term" value="F:phosphorelay response regulator activity"/>
    <property type="evidence" value="ECO:0007669"/>
    <property type="project" value="TreeGrafter"/>
</dbReference>
<evidence type="ECO:0000256" key="2">
    <source>
        <dbReference type="ARBA" id="ARBA00023012"/>
    </source>
</evidence>
<organism evidence="10 11">
    <name type="scientific">Lysinibacillus alkalisoli</name>
    <dbReference type="NCBI Taxonomy" id="1911548"/>
    <lineage>
        <taxon>Bacteria</taxon>
        <taxon>Bacillati</taxon>
        <taxon>Bacillota</taxon>
        <taxon>Bacilli</taxon>
        <taxon>Bacillales</taxon>
        <taxon>Bacillaceae</taxon>
        <taxon>Lysinibacillus</taxon>
    </lineage>
</organism>
<dbReference type="PANTHER" id="PTHR48111:SF40">
    <property type="entry name" value="PHOSPHATE REGULON TRANSCRIPTIONAL REGULATORY PROTEIN PHOB"/>
    <property type="match status" value="1"/>
</dbReference>
<keyword evidence="5" id="KW-0804">Transcription</keyword>
<proteinExistence type="predicted"/>
<evidence type="ECO:0000259" key="9">
    <source>
        <dbReference type="PROSITE" id="PS51755"/>
    </source>
</evidence>
<evidence type="ECO:0000256" key="3">
    <source>
        <dbReference type="ARBA" id="ARBA00023015"/>
    </source>
</evidence>
<dbReference type="InterPro" id="IPR036388">
    <property type="entry name" value="WH-like_DNA-bd_sf"/>
</dbReference>
<feature type="domain" description="Response regulatory" evidence="8">
    <location>
        <begin position="3"/>
        <end position="112"/>
    </location>
</feature>
<sequence length="213" mass="24077">METILVVEDDAHIADILTYSLRRDGFTALHATTGAKALEYARTTYIDVVILDVMLPDTTGFELCKQLHLPIIMLTARDDITDKIVGLELGANDYITKPFDIREVLARVRVQLRKQTTVSPTIKLTEGIIIDILAHTVTKHNEVIALKPKEYDLLLLFAEHRNQVFTREAILDTVWDFDFEGGLRTVDVHVQRLRKKLGATIIDTVFGTGYKMA</sequence>
<accession>A0A917FZN4</accession>
<dbReference type="AlphaFoldDB" id="A0A917FZN4"/>
<dbReference type="Pfam" id="PF00486">
    <property type="entry name" value="Trans_reg_C"/>
    <property type="match status" value="1"/>
</dbReference>
<gene>
    <name evidence="10" type="ORF">GCM10007425_07170</name>
</gene>
<dbReference type="Pfam" id="PF00072">
    <property type="entry name" value="Response_reg"/>
    <property type="match status" value="1"/>
</dbReference>
<dbReference type="Gene3D" id="1.10.10.10">
    <property type="entry name" value="Winged helix-like DNA-binding domain superfamily/Winged helix DNA-binding domain"/>
    <property type="match status" value="1"/>
</dbReference>
<dbReference type="PROSITE" id="PS50110">
    <property type="entry name" value="RESPONSE_REGULATORY"/>
    <property type="match status" value="1"/>
</dbReference>
<evidence type="ECO:0000256" key="7">
    <source>
        <dbReference type="PROSITE-ProRule" id="PRU01091"/>
    </source>
</evidence>
<dbReference type="CDD" id="cd17574">
    <property type="entry name" value="REC_OmpR"/>
    <property type="match status" value="1"/>
</dbReference>
<dbReference type="Proteomes" id="UP000616608">
    <property type="component" value="Unassembled WGS sequence"/>
</dbReference>
<evidence type="ECO:0000256" key="6">
    <source>
        <dbReference type="PROSITE-ProRule" id="PRU00169"/>
    </source>
</evidence>
<keyword evidence="11" id="KW-1185">Reference proteome</keyword>
<dbReference type="PANTHER" id="PTHR48111">
    <property type="entry name" value="REGULATOR OF RPOS"/>
    <property type="match status" value="1"/>
</dbReference>
<dbReference type="Gene3D" id="3.40.50.2300">
    <property type="match status" value="1"/>
</dbReference>
<evidence type="ECO:0000313" key="10">
    <source>
        <dbReference type="EMBL" id="GGG15465.1"/>
    </source>
</evidence>
<evidence type="ECO:0000256" key="5">
    <source>
        <dbReference type="ARBA" id="ARBA00023163"/>
    </source>
</evidence>
<reference evidence="10" key="1">
    <citation type="journal article" date="2014" name="Int. J. Syst. Evol. Microbiol.">
        <title>Complete genome sequence of Corynebacterium casei LMG S-19264T (=DSM 44701T), isolated from a smear-ripened cheese.</title>
        <authorList>
            <consortium name="US DOE Joint Genome Institute (JGI-PGF)"/>
            <person name="Walter F."/>
            <person name="Albersmeier A."/>
            <person name="Kalinowski J."/>
            <person name="Ruckert C."/>
        </authorList>
    </citation>
    <scope>NUCLEOTIDE SEQUENCE</scope>
    <source>
        <strain evidence="10">CGMCC 1.15760</strain>
    </source>
</reference>
<feature type="modified residue" description="4-aspartylphosphate" evidence="6">
    <location>
        <position position="52"/>
    </location>
</feature>
<feature type="DNA-binding region" description="OmpR/PhoB-type" evidence="7">
    <location>
        <begin position="119"/>
        <end position="213"/>
    </location>
</feature>
<keyword evidence="2" id="KW-0902">Two-component regulatory system</keyword>
<protein>
    <submittedName>
        <fullName evidence="10">DNA-binding response regulator</fullName>
    </submittedName>
</protein>
<keyword evidence="3" id="KW-0805">Transcription regulation</keyword>
<evidence type="ECO:0000256" key="4">
    <source>
        <dbReference type="ARBA" id="ARBA00023125"/>
    </source>
</evidence>
<dbReference type="InterPro" id="IPR011006">
    <property type="entry name" value="CheY-like_superfamily"/>
</dbReference>
<name>A0A917FZN4_9BACI</name>
<reference evidence="10" key="2">
    <citation type="submission" date="2020-09" db="EMBL/GenBank/DDBJ databases">
        <authorList>
            <person name="Sun Q."/>
            <person name="Zhou Y."/>
        </authorList>
    </citation>
    <scope>NUCLEOTIDE SEQUENCE</scope>
    <source>
        <strain evidence="10">CGMCC 1.15760</strain>
    </source>
</reference>
<dbReference type="Gene3D" id="6.10.250.690">
    <property type="match status" value="1"/>
</dbReference>
<dbReference type="InterPro" id="IPR039420">
    <property type="entry name" value="WalR-like"/>
</dbReference>
<dbReference type="PROSITE" id="PS51755">
    <property type="entry name" value="OMPR_PHOB"/>
    <property type="match status" value="1"/>
</dbReference>
<dbReference type="SMART" id="SM00448">
    <property type="entry name" value="REC"/>
    <property type="match status" value="1"/>
</dbReference>
<dbReference type="InterPro" id="IPR001789">
    <property type="entry name" value="Sig_transdc_resp-reg_receiver"/>
</dbReference>
<feature type="domain" description="OmpR/PhoB-type" evidence="9">
    <location>
        <begin position="119"/>
        <end position="213"/>
    </location>
</feature>
<dbReference type="GO" id="GO:0000976">
    <property type="term" value="F:transcription cis-regulatory region binding"/>
    <property type="evidence" value="ECO:0007669"/>
    <property type="project" value="TreeGrafter"/>
</dbReference>